<gene>
    <name evidence="2" type="ORF">JCGZ_16685</name>
</gene>
<proteinExistence type="predicted"/>
<protein>
    <submittedName>
        <fullName evidence="2">Uncharacterized protein</fullName>
    </submittedName>
</protein>
<accession>A0A067KEI6</accession>
<organism evidence="2 3">
    <name type="scientific">Jatropha curcas</name>
    <name type="common">Barbados nut</name>
    <dbReference type="NCBI Taxonomy" id="180498"/>
    <lineage>
        <taxon>Eukaryota</taxon>
        <taxon>Viridiplantae</taxon>
        <taxon>Streptophyta</taxon>
        <taxon>Embryophyta</taxon>
        <taxon>Tracheophyta</taxon>
        <taxon>Spermatophyta</taxon>
        <taxon>Magnoliopsida</taxon>
        <taxon>eudicotyledons</taxon>
        <taxon>Gunneridae</taxon>
        <taxon>Pentapetalae</taxon>
        <taxon>rosids</taxon>
        <taxon>fabids</taxon>
        <taxon>Malpighiales</taxon>
        <taxon>Euphorbiaceae</taxon>
        <taxon>Crotonoideae</taxon>
        <taxon>Jatropheae</taxon>
        <taxon>Jatropha</taxon>
    </lineage>
</organism>
<dbReference type="EMBL" id="KK914654">
    <property type="protein sequence ID" value="KDP30660.1"/>
    <property type="molecule type" value="Genomic_DNA"/>
</dbReference>
<sequence>MMRWRSARLVLLVLSPALWHADEALATQIGAISSDSSALRSQACLHRFRPLCAWRAGAKGPSMTCKRFPSAKTVVWLRFAKMPLKAEA</sequence>
<keyword evidence="1" id="KW-0732">Signal</keyword>
<dbReference type="AlphaFoldDB" id="A0A067KEI6"/>
<feature type="signal peptide" evidence="1">
    <location>
        <begin position="1"/>
        <end position="26"/>
    </location>
</feature>
<keyword evidence="3" id="KW-1185">Reference proteome</keyword>
<evidence type="ECO:0000256" key="1">
    <source>
        <dbReference type="SAM" id="SignalP"/>
    </source>
</evidence>
<dbReference type="Proteomes" id="UP000027138">
    <property type="component" value="Unassembled WGS sequence"/>
</dbReference>
<name>A0A067KEI6_JATCU</name>
<evidence type="ECO:0000313" key="3">
    <source>
        <dbReference type="Proteomes" id="UP000027138"/>
    </source>
</evidence>
<evidence type="ECO:0000313" key="2">
    <source>
        <dbReference type="EMBL" id="KDP30660.1"/>
    </source>
</evidence>
<feature type="chain" id="PRO_5001642792" evidence="1">
    <location>
        <begin position="27"/>
        <end position="88"/>
    </location>
</feature>
<reference evidence="2 3" key="1">
    <citation type="journal article" date="2014" name="PLoS ONE">
        <title>Global Analysis of Gene Expression Profiles in Physic Nut (Jatropha curcas L.) Seedlings Exposed to Salt Stress.</title>
        <authorList>
            <person name="Zhang L."/>
            <person name="Zhang C."/>
            <person name="Wu P."/>
            <person name="Chen Y."/>
            <person name="Li M."/>
            <person name="Jiang H."/>
            <person name="Wu G."/>
        </authorList>
    </citation>
    <scope>NUCLEOTIDE SEQUENCE [LARGE SCALE GENOMIC DNA]</scope>
    <source>
        <strain evidence="3">cv. GZQX0401</strain>
        <tissue evidence="2">Young leaves</tissue>
    </source>
</reference>